<comment type="caution">
    <text evidence="1">The sequence shown here is derived from an EMBL/GenBank/DDBJ whole genome shotgun (WGS) entry which is preliminary data.</text>
</comment>
<dbReference type="Proteomes" id="UP000265520">
    <property type="component" value="Unassembled WGS sequence"/>
</dbReference>
<evidence type="ECO:0000313" key="2">
    <source>
        <dbReference type="Proteomes" id="UP000265520"/>
    </source>
</evidence>
<proteinExistence type="predicted"/>
<organism evidence="1 2">
    <name type="scientific">Trifolium medium</name>
    <dbReference type="NCBI Taxonomy" id="97028"/>
    <lineage>
        <taxon>Eukaryota</taxon>
        <taxon>Viridiplantae</taxon>
        <taxon>Streptophyta</taxon>
        <taxon>Embryophyta</taxon>
        <taxon>Tracheophyta</taxon>
        <taxon>Spermatophyta</taxon>
        <taxon>Magnoliopsida</taxon>
        <taxon>eudicotyledons</taxon>
        <taxon>Gunneridae</taxon>
        <taxon>Pentapetalae</taxon>
        <taxon>rosids</taxon>
        <taxon>fabids</taxon>
        <taxon>Fabales</taxon>
        <taxon>Fabaceae</taxon>
        <taxon>Papilionoideae</taxon>
        <taxon>50 kb inversion clade</taxon>
        <taxon>NPAAA clade</taxon>
        <taxon>Hologalegina</taxon>
        <taxon>IRL clade</taxon>
        <taxon>Trifolieae</taxon>
        <taxon>Trifolium</taxon>
    </lineage>
</organism>
<name>A0A392U2M2_9FABA</name>
<protein>
    <submittedName>
        <fullName evidence="1">Uncharacterized protein</fullName>
    </submittedName>
</protein>
<reference evidence="1 2" key="1">
    <citation type="journal article" date="2018" name="Front. Plant Sci.">
        <title>Red Clover (Trifolium pratense) and Zigzag Clover (T. medium) - A Picture of Genomic Similarities and Differences.</title>
        <authorList>
            <person name="Dluhosova J."/>
            <person name="Istvanek J."/>
            <person name="Nedelnik J."/>
            <person name="Repkova J."/>
        </authorList>
    </citation>
    <scope>NUCLEOTIDE SEQUENCE [LARGE SCALE GENOMIC DNA]</scope>
    <source>
        <strain evidence="2">cv. 10/8</strain>
        <tissue evidence="1">Leaf</tissue>
    </source>
</reference>
<dbReference type="AlphaFoldDB" id="A0A392U2M2"/>
<feature type="non-terminal residue" evidence="1">
    <location>
        <position position="67"/>
    </location>
</feature>
<dbReference type="EMBL" id="LXQA010721843">
    <property type="protein sequence ID" value="MCI67693.1"/>
    <property type="molecule type" value="Genomic_DNA"/>
</dbReference>
<evidence type="ECO:0000313" key="1">
    <source>
        <dbReference type="EMBL" id="MCI67693.1"/>
    </source>
</evidence>
<accession>A0A392U2M2</accession>
<keyword evidence="2" id="KW-1185">Reference proteome</keyword>
<sequence length="67" mass="7492">MLASSNSFVAASCVRRSARKPIYSVLDWRRAQSTHVSSTVLIGVEHISGVEHSPHRRRARLNVEHSP</sequence>